<dbReference type="GO" id="GO:0005829">
    <property type="term" value="C:cytosol"/>
    <property type="evidence" value="ECO:0007669"/>
    <property type="project" value="TreeGrafter"/>
</dbReference>
<protein>
    <recommendedName>
        <fullName evidence="4">NAD(P)(+) transhydrogenase (Si-specific)</fullName>
        <ecNumber evidence="4">1.6.1.1</ecNumber>
    </recommendedName>
    <alternativeName>
        <fullName evidence="11">NAD(P)(+) transhydrogenase [B-specific]</fullName>
    </alternativeName>
</protein>
<evidence type="ECO:0000256" key="5">
    <source>
        <dbReference type="ARBA" id="ARBA00022490"/>
    </source>
</evidence>
<comment type="function">
    <text evidence="2">Conversion of NADPH, generated by peripheral catabolic pathways, to NADH, which can enter the respiratory chain for energy generation.</text>
</comment>
<keyword evidence="5" id="KW-0963">Cytoplasm</keyword>
<keyword evidence="15" id="KW-1185">Reference proteome</keyword>
<organism evidence="14 15">
    <name type="scientific">Fragilariopsis cylindrus CCMP1102</name>
    <dbReference type="NCBI Taxonomy" id="635003"/>
    <lineage>
        <taxon>Eukaryota</taxon>
        <taxon>Sar</taxon>
        <taxon>Stramenopiles</taxon>
        <taxon>Ochrophyta</taxon>
        <taxon>Bacillariophyta</taxon>
        <taxon>Bacillariophyceae</taxon>
        <taxon>Bacillariophycidae</taxon>
        <taxon>Bacillariales</taxon>
        <taxon>Bacillariaceae</taxon>
        <taxon>Fragilariopsis</taxon>
    </lineage>
</organism>
<dbReference type="SUPFAM" id="SSF51905">
    <property type="entry name" value="FAD/NAD(P)-binding domain"/>
    <property type="match status" value="1"/>
</dbReference>
<gene>
    <name evidence="14" type="primary">GR_2</name>
    <name evidence="14" type="ORF">FRACYDRAFT_239435</name>
</gene>
<dbReference type="GO" id="GO:0006103">
    <property type="term" value="P:2-oxoglutarate metabolic process"/>
    <property type="evidence" value="ECO:0007669"/>
    <property type="project" value="TreeGrafter"/>
</dbReference>
<keyword evidence="10" id="KW-0520">NAD</keyword>
<keyword evidence="9" id="KW-0560">Oxidoreductase</keyword>
<dbReference type="GO" id="GO:0004148">
    <property type="term" value="F:dihydrolipoyl dehydrogenase (NADH) activity"/>
    <property type="evidence" value="ECO:0007669"/>
    <property type="project" value="TreeGrafter"/>
</dbReference>
<evidence type="ECO:0000256" key="11">
    <source>
        <dbReference type="ARBA" id="ARBA00031183"/>
    </source>
</evidence>
<dbReference type="InterPro" id="IPR016156">
    <property type="entry name" value="FAD/NAD-linked_Rdtase_dimer_sf"/>
</dbReference>
<keyword evidence="7" id="KW-0274">FAD</keyword>
<dbReference type="InterPro" id="IPR004099">
    <property type="entry name" value="Pyr_nucl-diS_OxRdtase_dimer"/>
</dbReference>
<evidence type="ECO:0000313" key="15">
    <source>
        <dbReference type="Proteomes" id="UP000095751"/>
    </source>
</evidence>
<dbReference type="OrthoDB" id="361797at2759"/>
<sequence>MVLLCSQRIMIVQRLWRRHLMPAGRNNIAMTTAPSPTTTINDSISNYWKNNFSTNVKTNNNNINSNNTRKFDVVILGGGPVGCEVARLASSFGQSVALVEATREGLPLAAPTGWISKALRHGAIELGTPDGSIRVPWERIEKEYIQPTAERALAMTQEQMHLTNSTISYNNSGGYCLVGETTASTSKTSSKADNDSSATTTARISFLKGNAEFDGPQRIKLNCGGDVDSFVESDTIFLSTGSVGTRVPGLPWNDERADGWLYDSHTIQNIGRLPHHVLIQGGGLIGVEYAFILRRLGANVTIILREDVLLSGKGVDDDIRLAIQGRLRKAGVDVHFDDGDISKVTLPSSPGGQGSVVLTRSGKTIKCDALASMVGRSGTAKPLDLPSGGLPPPTSSGHILVVPTTMRVRPSSSSFVHAPRVWAIGDVAKNSAISPTGLLSTGIAQAHLAVQSAFPDEWSEFMAEGGGGRILGNVGFDAFPPSAIWIEDGVGMVGLSENNASATIPKGDWATVTVHFNDTLKSCVQPRPEDEMLKMVFQKSTGRILGVHIFGAGAAEMIHHASSLVNNPIENTIWHVVKSVPPAVTYAEVLMKACQRAVGVIHGN</sequence>
<keyword evidence="6" id="KW-0285">Flavoprotein</keyword>
<dbReference type="AlphaFoldDB" id="A0A1E7FF85"/>
<accession>A0A1E7FF85</accession>
<evidence type="ECO:0000256" key="9">
    <source>
        <dbReference type="ARBA" id="ARBA00023002"/>
    </source>
</evidence>
<dbReference type="PANTHER" id="PTHR22912:SF93">
    <property type="entry name" value="SOLUBLE PYRIDINE NUCLEOTIDE TRANSHYDROGENASE"/>
    <property type="match status" value="1"/>
</dbReference>
<dbReference type="Gene3D" id="3.30.390.30">
    <property type="match status" value="1"/>
</dbReference>
<name>A0A1E7FF85_9STRA</name>
<dbReference type="KEGG" id="fcy:FRACYDRAFT_239435"/>
<evidence type="ECO:0000256" key="8">
    <source>
        <dbReference type="ARBA" id="ARBA00022857"/>
    </source>
</evidence>
<dbReference type="PRINTS" id="PR00411">
    <property type="entry name" value="PNDRDTASEI"/>
</dbReference>
<feature type="domain" description="Pyridine nucleotide-disulphide oxidoreductase dimerisation" evidence="12">
    <location>
        <begin position="481"/>
        <end position="593"/>
    </location>
</feature>
<keyword evidence="8" id="KW-0521">NADP</keyword>
<dbReference type="SUPFAM" id="SSF55424">
    <property type="entry name" value="FAD/NAD-linked reductases, dimerisation (C-terminal) domain"/>
    <property type="match status" value="1"/>
</dbReference>
<dbReference type="PRINTS" id="PR00368">
    <property type="entry name" value="FADPNR"/>
</dbReference>
<dbReference type="InterPro" id="IPR023753">
    <property type="entry name" value="FAD/NAD-binding_dom"/>
</dbReference>
<reference evidence="14 15" key="1">
    <citation type="submission" date="2016-09" db="EMBL/GenBank/DDBJ databases">
        <title>Extensive genetic diversity and differential bi-allelic expression allows diatom success in the polar Southern Ocean.</title>
        <authorList>
            <consortium name="DOE Joint Genome Institute"/>
            <person name="Mock T."/>
            <person name="Otillar R.P."/>
            <person name="Strauss J."/>
            <person name="Dupont C."/>
            <person name="Frickenhaus S."/>
            <person name="Maumus F."/>
            <person name="Mcmullan M."/>
            <person name="Sanges R."/>
            <person name="Schmutz J."/>
            <person name="Toseland A."/>
            <person name="Valas R."/>
            <person name="Veluchamy A."/>
            <person name="Ward B.J."/>
            <person name="Allen A."/>
            <person name="Barry K."/>
            <person name="Falciatore A."/>
            <person name="Ferrante M."/>
            <person name="Fortunato A.E."/>
            <person name="Gloeckner G."/>
            <person name="Gruber A."/>
            <person name="Hipkin R."/>
            <person name="Janech M."/>
            <person name="Kroth P."/>
            <person name="Leese F."/>
            <person name="Lindquist E."/>
            <person name="Lyon B.R."/>
            <person name="Martin J."/>
            <person name="Mayer C."/>
            <person name="Parker M."/>
            <person name="Quesneville H."/>
            <person name="Raymond J."/>
            <person name="Uhlig C."/>
            <person name="Valentin K.U."/>
            <person name="Worden A.Z."/>
            <person name="Armbrust E.V."/>
            <person name="Bowler C."/>
            <person name="Green B."/>
            <person name="Moulton V."/>
            <person name="Van Oosterhout C."/>
            <person name="Grigoriev I."/>
        </authorList>
    </citation>
    <scope>NUCLEOTIDE SEQUENCE [LARGE SCALE GENOMIC DNA]</scope>
    <source>
        <strain evidence="14 15">CCMP1102</strain>
    </source>
</reference>
<comment type="subcellular location">
    <subcellularLocation>
        <location evidence="3">Cytoplasm</location>
    </subcellularLocation>
</comment>
<evidence type="ECO:0000259" key="13">
    <source>
        <dbReference type="Pfam" id="PF07992"/>
    </source>
</evidence>
<dbReference type="Pfam" id="PF02852">
    <property type="entry name" value="Pyr_redox_dim"/>
    <property type="match status" value="1"/>
</dbReference>
<evidence type="ECO:0000256" key="3">
    <source>
        <dbReference type="ARBA" id="ARBA00004496"/>
    </source>
</evidence>
<evidence type="ECO:0000313" key="14">
    <source>
        <dbReference type="EMBL" id="OEU16842.1"/>
    </source>
</evidence>
<dbReference type="PANTHER" id="PTHR22912">
    <property type="entry name" value="DISULFIDE OXIDOREDUCTASE"/>
    <property type="match status" value="1"/>
</dbReference>
<dbReference type="GO" id="GO:0003957">
    <property type="term" value="F:NAD(P)+ transhydrogenase (Si-specific) activity"/>
    <property type="evidence" value="ECO:0007669"/>
    <property type="project" value="UniProtKB-EC"/>
</dbReference>
<evidence type="ECO:0000256" key="7">
    <source>
        <dbReference type="ARBA" id="ARBA00022827"/>
    </source>
</evidence>
<dbReference type="GO" id="GO:0050660">
    <property type="term" value="F:flavin adenine dinucleotide binding"/>
    <property type="evidence" value="ECO:0007669"/>
    <property type="project" value="TreeGrafter"/>
</dbReference>
<evidence type="ECO:0000256" key="1">
    <source>
        <dbReference type="ARBA" id="ARBA00001974"/>
    </source>
</evidence>
<dbReference type="Proteomes" id="UP000095751">
    <property type="component" value="Unassembled WGS sequence"/>
</dbReference>
<proteinExistence type="predicted"/>
<dbReference type="Gene3D" id="3.50.50.60">
    <property type="entry name" value="FAD/NAD(P)-binding domain"/>
    <property type="match status" value="3"/>
</dbReference>
<dbReference type="InParanoid" id="A0A1E7FF85"/>
<feature type="domain" description="FAD/NAD(P)-binding" evidence="13">
    <location>
        <begin position="180"/>
        <end position="453"/>
    </location>
</feature>
<dbReference type="EMBL" id="KV784358">
    <property type="protein sequence ID" value="OEU16842.1"/>
    <property type="molecule type" value="Genomic_DNA"/>
</dbReference>
<evidence type="ECO:0000259" key="12">
    <source>
        <dbReference type="Pfam" id="PF02852"/>
    </source>
</evidence>
<dbReference type="Pfam" id="PF07992">
    <property type="entry name" value="Pyr_redox_2"/>
    <property type="match status" value="1"/>
</dbReference>
<evidence type="ECO:0000256" key="2">
    <source>
        <dbReference type="ARBA" id="ARBA00002842"/>
    </source>
</evidence>
<dbReference type="InterPro" id="IPR050151">
    <property type="entry name" value="Class-I_Pyr_Nuc-Dis_Oxidored"/>
</dbReference>
<evidence type="ECO:0000256" key="4">
    <source>
        <dbReference type="ARBA" id="ARBA00012772"/>
    </source>
</evidence>
<dbReference type="InterPro" id="IPR036188">
    <property type="entry name" value="FAD/NAD-bd_sf"/>
</dbReference>
<comment type="cofactor">
    <cofactor evidence="1">
        <name>FAD</name>
        <dbReference type="ChEBI" id="CHEBI:57692"/>
    </cofactor>
</comment>
<dbReference type="EC" id="1.6.1.1" evidence="4"/>
<evidence type="ECO:0000256" key="6">
    <source>
        <dbReference type="ARBA" id="ARBA00022630"/>
    </source>
</evidence>
<evidence type="ECO:0000256" key="10">
    <source>
        <dbReference type="ARBA" id="ARBA00023027"/>
    </source>
</evidence>